<dbReference type="PANTHER" id="PTHR30501:SF2">
    <property type="entry name" value="UPF0597 PROTEIN YHAM"/>
    <property type="match status" value="1"/>
</dbReference>
<comment type="similarity">
    <text evidence="1">Belongs to the UPF0597 family.</text>
</comment>
<dbReference type="EMBL" id="FNUK01000014">
    <property type="protein sequence ID" value="SEF87687.1"/>
    <property type="molecule type" value="Genomic_DNA"/>
</dbReference>
<organism evidence="3 4">
    <name type="scientific">Caloramator fervidus</name>
    <dbReference type="NCBI Taxonomy" id="29344"/>
    <lineage>
        <taxon>Bacteria</taxon>
        <taxon>Bacillati</taxon>
        <taxon>Bacillota</taxon>
        <taxon>Clostridia</taxon>
        <taxon>Eubacteriales</taxon>
        <taxon>Clostridiaceae</taxon>
        <taxon>Caloramator</taxon>
    </lineage>
</organism>
<dbReference type="GO" id="GO:0080146">
    <property type="term" value="F:L-cysteine desulfhydrase activity"/>
    <property type="evidence" value="ECO:0007669"/>
    <property type="project" value="TreeGrafter"/>
</dbReference>
<dbReference type="RefSeq" id="WP_103896187.1">
    <property type="nucleotide sequence ID" value="NZ_FNUK01000014.1"/>
</dbReference>
<dbReference type="InterPro" id="IPR005130">
    <property type="entry name" value="Ser_deHydtase-like_asu"/>
</dbReference>
<dbReference type="PIRSF" id="PIRSF006054">
    <property type="entry name" value="UCP006054"/>
    <property type="match status" value="1"/>
</dbReference>
<dbReference type="Pfam" id="PF03313">
    <property type="entry name" value="SDH_alpha"/>
    <property type="match status" value="1"/>
</dbReference>
<dbReference type="HAMAP" id="MF_01845">
    <property type="entry name" value="UPF0597"/>
    <property type="match status" value="1"/>
</dbReference>
<dbReference type="AlphaFoldDB" id="A0A1H5VMB4"/>
<protein>
    <recommendedName>
        <fullName evidence="1">UPF0597 protein SAMN05660865_01235</fullName>
    </recommendedName>
</protein>
<proteinExistence type="inferred from homology"/>
<evidence type="ECO:0000256" key="1">
    <source>
        <dbReference type="HAMAP-Rule" id="MF_01845"/>
    </source>
</evidence>
<reference evidence="4" key="1">
    <citation type="submission" date="2016-10" db="EMBL/GenBank/DDBJ databases">
        <authorList>
            <person name="Varghese N."/>
            <person name="Submissions S."/>
        </authorList>
    </citation>
    <scope>NUCLEOTIDE SEQUENCE [LARGE SCALE GENOMIC DNA]</scope>
    <source>
        <strain evidence="4">DSM 5463</strain>
    </source>
</reference>
<feature type="domain" description="Serine dehydratase-like alpha subunit" evidence="2">
    <location>
        <begin position="83"/>
        <end position="414"/>
    </location>
</feature>
<dbReference type="Proteomes" id="UP000242850">
    <property type="component" value="Unassembled WGS sequence"/>
</dbReference>
<dbReference type="InterPro" id="IPR021144">
    <property type="entry name" value="UPF0597"/>
</dbReference>
<dbReference type="GO" id="GO:0019450">
    <property type="term" value="P:L-cysteine catabolic process to pyruvate"/>
    <property type="evidence" value="ECO:0007669"/>
    <property type="project" value="TreeGrafter"/>
</dbReference>
<sequence length="420" mass="44728">MEYLKILKREVIPALGCTEPVAVALCCAKAKDELKDSPERVEVFVSKNVFKNGMGVGVPNTGMVGLDIAASIGSIMGNSLKDLKLLEDVTPKILEEAKNFLQSGKVKVKFKETKDKLYIEAILYSKNEYVKVIIKGKHNNIVYVEKNGNIILNNNTEEVALSNKNEVLSVKGIYDFATSIDFKDIAFLIDGAEMNKKIANEGLTKDYGLKVGKTIMENIKKGILGDDINNYAMALTAAASDARMSGATLPVMSSAGSGNQGLTAILPIVAVSEKIGYDKEKLARAIAISHLITYHIKNHLGRLSSVCGCGVAAGIGASCGITYLLGGGYDKIVKAIKNMIANLTGMICDGAKPSCALKLATSASAAVQSALLAMSDIEVSKHDGIIEEDVEKTIANLAKIGTQGMSITDDVILNIMISKC</sequence>
<evidence type="ECO:0000313" key="4">
    <source>
        <dbReference type="Proteomes" id="UP000242850"/>
    </source>
</evidence>
<evidence type="ECO:0000259" key="2">
    <source>
        <dbReference type="Pfam" id="PF03313"/>
    </source>
</evidence>
<accession>A0A1H5VMB4</accession>
<evidence type="ECO:0000313" key="3">
    <source>
        <dbReference type="EMBL" id="SEF87687.1"/>
    </source>
</evidence>
<dbReference type="OrthoDB" id="41906at2"/>
<gene>
    <name evidence="3" type="ORF">SAMN05660865_01235</name>
</gene>
<dbReference type="PANTHER" id="PTHR30501">
    <property type="entry name" value="UPF0597 PROTEIN YHAM"/>
    <property type="match status" value="1"/>
</dbReference>
<name>A0A1H5VMB4_9CLOT</name>
<keyword evidence="4" id="KW-1185">Reference proteome</keyword>